<evidence type="ECO:0000313" key="3">
    <source>
        <dbReference type="Proteomes" id="UP001152300"/>
    </source>
</evidence>
<keyword evidence="3" id="KW-1185">Reference proteome</keyword>
<feature type="region of interest" description="Disordered" evidence="1">
    <location>
        <begin position="324"/>
        <end position="477"/>
    </location>
</feature>
<evidence type="ECO:0000256" key="1">
    <source>
        <dbReference type="SAM" id="MobiDB-lite"/>
    </source>
</evidence>
<dbReference type="OrthoDB" id="3553451at2759"/>
<feature type="compositionally biased region" description="Basic and acidic residues" evidence="1">
    <location>
        <begin position="446"/>
        <end position="457"/>
    </location>
</feature>
<proteinExistence type="predicted"/>
<evidence type="ECO:0000313" key="2">
    <source>
        <dbReference type="EMBL" id="KAJ8066605.1"/>
    </source>
</evidence>
<gene>
    <name evidence="2" type="ORF">OCU04_005652</name>
</gene>
<protein>
    <submittedName>
        <fullName evidence="2">Uncharacterized protein</fullName>
    </submittedName>
</protein>
<sequence>MAKVPYQIPKDMREEYQDKIAHQRYLLTVLRPFYGHNATGPDVNKLSPREIRELLKINKNGDGTYGIDAFLTVLRMVLQHARTLDLPPNATSNEKMFEKMAWKTMGWIRMDDYLMKEEIIKKLLNTDSVTEDTMKAVDLTFEALYNRDDLKNLLKENKLLQAISRVYVTRPKDKDDSIWENRIINPEELRRMNDLKTDEEVVLEKEDGGLPVLVAKQDYVYQLAASIRLSGERYDKEGMKVVDDVRTYWIDGQPIDTRNVGIEGHQKEIHMETEYKEAGNKRWSIGEPGRYLLLYVIVILADGAPKSVLDKKFPEFIPMFEEELAQDDQTTQPERSDKVSFDTNTRVHRYIVPDPESDEELEFPIREGDNPSKPVIKPQEKSSESREPAERAPVERAVVENPQLESPTSGRDYITTGPRRSSTPIPPPGDRISNIRGQGQQRRGTHRELEHNQRDLSRGSMQSSSYGTGQEPRGPII</sequence>
<dbReference type="AlphaFoldDB" id="A0A9X0APK0"/>
<feature type="compositionally biased region" description="Basic and acidic residues" evidence="1">
    <location>
        <begin position="378"/>
        <end position="398"/>
    </location>
</feature>
<reference evidence="2" key="1">
    <citation type="submission" date="2022-11" db="EMBL/GenBank/DDBJ databases">
        <title>Genome Resource of Sclerotinia nivalis Strain SnTB1, a Plant Pathogen Isolated from American Ginseng.</title>
        <authorList>
            <person name="Fan S."/>
        </authorList>
    </citation>
    <scope>NUCLEOTIDE SEQUENCE</scope>
    <source>
        <strain evidence="2">SnTB1</strain>
    </source>
</reference>
<accession>A0A9X0APK0</accession>
<name>A0A9X0APK0_9HELO</name>
<comment type="caution">
    <text evidence="2">The sequence shown here is derived from an EMBL/GenBank/DDBJ whole genome shotgun (WGS) entry which is preliminary data.</text>
</comment>
<organism evidence="2 3">
    <name type="scientific">Sclerotinia nivalis</name>
    <dbReference type="NCBI Taxonomy" id="352851"/>
    <lineage>
        <taxon>Eukaryota</taxon>
        <taxon>Fungi</taxon>
        <taxon>Dikarya</taxon>
        <taxon>Ascomycota</taxon>
        <taxon>Pezizomycotina</taxon>
        <taxon>Leotiomycetes</taxon>
        <taxon>Helotiales</taxon>
        <taxon>Sclerotiniaceae</taxon>
        <taxon>Sclerotinia</taxon>
    </lineage>
</organism>
<feature type="compositionally biased region" description="Polar residues" evidence="1">
    <location>
        <begin position="459"/>
        <end position="468"/>
    </location>
</feature>
<dbReference type="EMBL" id="JAPEIS010000005">
    <property type="protein sequence ID" value="KAJ8066605.1"/>
    <property type="molecule type" value="Genomic_DNA"/>
</dbReference>
<dbReference type="Proteomes" id="UP001152300">
    <property type="component" value="Unassembled WGS sequence"/>
</dbReference>